<dbReference type="Gene3D" id="3.40.1280.10">
    <property type="match status" value="1"/>
</dbReference>
<dbReference type="Pfam" id="PF00588">
    <property type="entry name" value="SpoU_methylase"/>
    <property type="match status" value="1"/>
</dbReference>
<dbReference type="AlphaFoldDB" id="A0A381UKB1"/>
<dbReference type="InterPro" id="IPR013123">
    <property type="entry name" value="SpoU_subst-bd"/>
</dbReference>
<dbReference type="InterPro" id="IPR029028">
    <property type="entry name" value="Alpha/beta_knot_MTases"/>
</dbReference>
<dbReference type="PANTHER" id="PTHR43191:SF2">
    <property type="entry name" value="RRNA METHYLTRANSFERASE 3, MITOCHONDRIAL"/>
    <property type="match status" value="1"/>
</dbReference>
<protein>
    <recommendedName>
        <fullName evidence="4">RNA 2-O ribose methyltransferase substrate binding domain-containing protein</fullName>
    </recommendedName>
</protein>
<evidence type="ECO:0000256" key="2">
    <source>
        <dbReference type="ARBA" id="ARBA00022603"/>
    </source>
</evidence>
<evidence type="ECO:0000256" key="3">
    <source>
        <dbReference type="ARBA" id="ARBA00022679"/>
    </source>
</evidence>
<accession>A0A381UKB1</accession>
<dbReference type="GO" id="GO:0006396">
    <property type="term" value="P:RNA processing"/>
    <property type="evidence" value="ECO:0007669"/>
    <property type="project" value="InterPro"/>
</dbReference>
<proteinExistence type="inferred from homology"/>
<organism evidence="5">
    <name type="scientific">marine metagenome</name>
    <dbReference type="NCBI Taxonomy" id="408172"/>
    <lineage>
        <taxon>unclassified sequences</taxon>
        <taxon>metagenomes</taxon>
        <taxon>ecological metagenomes</taxon>
    </lineage>
</organism>
<keyword evidence="2" id="KW-0489">Methyltransferase</keyword>
<evidence type="ECO:0000259" key="4">
    <source>
        <dbReference type="SMART" id="SM00967"/>
    </source>
</evidence>
<dbReference type="GO" id="GO:0032259">
    <property type="term" value="P:methylation"/>
    <property type="evidence" value="ECO:0007669"/>
    <property type="project" value="UniProtKB-KW"/>
</dbReference>
<dbReference type="InterPro" id="IPR053888">
    <property type="entry name" value="MRM3-like_sub_bind"/>
</dbReference>
<dbReference type="GO" id="GO:0003723">
    <property type="term" value="F:RNA binding"/>
    <property type="evidence" value="ECO:0007669"/>
    <property type="project" value="InterPro"/>
</dbReference>
<reference evidence="5" key="1">
    <citation type="submission" date="2018-05" db="EMBL/GenBank/DDBJ databases">
        <authorList>
            <person name="Lanie J.A."/>
            <person name="Ng W.-L."/>
            <person name="Kazmierczak K.M."/>
            <person name="Andrzejewski T.M."/>
            <person name="Davidsen T.M."/>
            <person name="Wayne K.J."/>
            <person name="Tettelin H."/>
            <person name="Glass J.I."/>
            <person name="Rusch D."/>
            <person name="Podicherti R."/>
            <person name="Tsui H.-C.T."/>
            <person name="Winkler M.E."/>
        </authorList>
    </citation>
    <scope>NUCLEOTIDE SEQUENCE</scope>
</reference>
<dbReference type="InterPro" id="IPR029064">
    <property type="entry name" value="Ribosomal_eL30-like_sf"/>
</dbReference>
<dbReference type="GO" id="GO:0005737">
    <property type="term" value="C:cytoplasm"/>
    <property type="evidence" value="ECO:0007669"/>
    <property type="project" value="UniProtKB-ARBA"/>
</dbReference>
<evidence type="ECO:0000256" key="1">
    <source>
        <dbReference type="ARBA" id="ARBA00007228"/>
    </source>
</evidence>
<dbReference type="Pfam" id="PF22435">
    <property type="entry name" value="MRM3-like_sub_bind"/>
    <property type="match status" value="1"/>
</dbReference>
<dbReference type="InterPro" id="IPR001537">
    <property type="entry name" value="SpoU_MeTrfase"/>
</dbReference>
<dbReference type="InterPro" id="IPR029026">
    <property type="entry name" value="tRNA_m1G_MTases_N"/>
</dbReference>
<dbReference type="GO" id="GO:0008173">
    <property type="term" value="F:RNA methyltransferase activity"/>
    <property type="evidence" value="ECO:0007669"/>
    <property type="project" value="InterPro"/>
</dbReference>
<dbReference type="SUPFAM" id="SSF55315">
    <property type="entry name" value="L30e-like"/>
    <property type="match status" value="1"/>
</dbReference>
<dbReference type="SUPFAM" id="SSF75217">
    <property type="entry name" value="alpha/beta knot"/>
    <property type="match status" value="1"/>
</dbReference>
<dbReference type="SMART" id="SM00967">
    <property type="entry name" value="SpoU_sub_bind"/>
    <property type="match status" value="1"/>
</dbReference>
<sequence>MTNNEIKRIQSLERGKSRREYGQFLIEGKRLVQAALEWRKGLDLIYFSDLFRRENTAWLQSTESSDVSYENIPAKQLEKISFTKSPSGIVAVCNLPEQQKPDLNQNRWLYLDRIADPGNMGTILRSAAWFDLNHVALSVDCVDPFNPKVVRAGMGAHFGLSIHSNLDLGRFSKTHTLIGGNHRGADAASVEIPERCVLVLGSEAHGLSSDSLEMINQKVAIEKLGFGESLNVGSAAAILMYLFTNK</sequence>
<name>A0A381UKB1_9ZZZZ</name>
<keyword evidence="3" id="KW-0808">Transferase</keyword>
<dbReference type="InterPro" id="IPR051259">
    <property type="entry name" value="rRNA_Methyltransferase"/>
</dbReference>
<feature type="domain" description="RNA 2-O ribose methyltransferase substrate binding" evidence="4">
    <location>
        <begin position="25"/>
        <end position="99"/>
    </location>
</feature>
<dbReference type="EMBL" id="UINC01006547">
    <property type="protein sequence ID" value="SVA28181.1"/>
    <property type="molecule type" value="Genomic_DNA"/>
</dbReference>
<gene>
    <name evidence="5" type="ORF">METZ01_LOCUS81035</name>
</gene>
<comment type="similarity">
    <text evidence="1">Belongs to the class IV-like SAM-binding methyltransferase superfamily. RNA methyltransferase TrmH family.</text>
</comment>
<dbReference type="Gene3D" id="3.30.1330.30">
    <property type="match status" value="1"/>
</dbReference>
<dbReference type="PANTHER" id="PTHR43191">
    <property type="entry name" value="RRNA METHYLTRANSFERASE 3"/>
    <property type="match status" value="1"/>
</dbReference>
<evidence type="ECO:0000313" key="5">
    <source>
        <dbReference type="EMBL" id="SVA28181.1"/>
    </source>
</evidence>